<dbReference type="EMBL" id="QPFP01000026">
    <property type="protein sequence ID" value="TEB29627.1"/>
    <property type="molecule type" value="Genomic_DNA"/>
</dbReference>
<proteinExistence type="predicted"/>
<dbReference type="CDD" id="cd21075">
    <property type="entry name" value="DBD_XPA-like"/>
    <property type="match status" value="1"/>
</dbReference>
<protein>
    <submittedName>
        <fullName evidence="1">Uncharacterized protein</fullName>
    </submittedName>
</protein>
<keyword evidence="2" id="KW-1185">Reference proteome</keyword>
<dbReference type="Proteomes" id="UP000298030">
    <property type="component" value="Unassembled WGS sequence"/>
</dbReference>
<evidence type="ECO:0000313" key="1">
    <source>
        <dbReference type="EMBL" id="TEB29627.1"/>
    </source>
</evidence>
<dbReference type="OrthoDB" id="3058642at2759"/>
<sequence>MGDWTFDFPSRSDPCRNESTWRASTILARNKLKKTDAEKMYPGHLRPDDLPSLVPEVHRYPIPGKLFLGKRQMYKEREVERCAWRKYGGPAHFERFLRKAFNNYSGRGAFQYPPEYRHALRNNPQFVAQDVQPARRILVDYNSLSPAQQVVFDMTGSL</sequence>
<accession>A0A4Y7T622</accession>
<name>A0A4Y7T622_COPMI</name>
<organism evidence="1 2">
    <name type="scientific">Coprinellus micaceus</name>
    <name type="common">Glistening ink-cap mushroom</name>
    <name type="synonym">Coprinus micaceus</name>
    <dbReference type="NCBI Taxonomy" id="71717"/>
    <lineage>
        <taxon>Eukaryota</taxon>
        <taxon>Fungi</taxon>
        <taxon>Dikarya</taxon>
        <taxon>Basidiomycota</taxon>
        <taxon>Agaricomycotina</taxon>
        <taxon>Agaricomycetes</taxon>
        <taxon>Agaricomycetidae</taxon>
        <taxon>Agaricales</taxon>
        <taxon>Agaricineae</taxon>
        <taxon>Psathyrellaceae</taxon>
        <taxon>Coprinellus</taxon>
    </lineage>
</organism>
<comment type="caution">
    <text evidence="1">The sequence shown here is derived from an EMBL/GenBank/DDBJ whole genome shotgun (WGS) entry which is preliminary data.</text>
</comment>
<dbReference type="AlphaFoldDB" id="A0A4Y7T622"/>
<reference evidence="1 2" key="1">
    <citation type="journal article" date="2019" name="Nat. Ecol. Evol.">
        <title>Megaphylogeny resolves global patterns of mushroom evolution.</title>
        <authorList>
            <person name="Varga T."/>
            <person name="Krizsan K."/>
            <person name="Foldi C."/>
            <person name="Dima B."/>
            <person name="Sanchez-Garcia M."/>
            <person name="Sanchez-Ramirez S."/>
            <person name="Szollosi G.J."/>
            <person name="Szarkandi J.G."/>
            <person name="Papp V."/>
            <person name="Albert L."/>
            <person name="Andreopoulos W."/>
            <person name="Angelini C."/>
            <person name="Antonin V."/>
            <person name="Barry K.W."/>
            <person name="Bougher N.L."/>
            <person name="Buchanan P."/>
            <person name="Buyck B."/>
            <person name="Bense V."/>
            <person name="Catcheside P."/>
            <person name="Chovatia M."/>
            <person name="Cooper J."/>
            <person name="Damon W."/>
            <person name="Desjardin D."/>
            <person name="Finy P."/>
            <person name="Geml J."/>
            <person name="Haridas S."/>
            <person name="Hughes K."/>
            <person name="Justo A."/>
            <person name="Karasinski D."/>
            <person name="Kautmanova I."/>
            <person name="Kiss B."/>
            <person name="Kocsube S."/>
            <person name="Kotiranta H."/>
            <person name="LaButti K.M."/>
            <person name="Lechner B.E."/>
            <person name="Liimatainen K."/>
            <person name="Lipzen A."/>
            <person name="Lukacs Z."/>
            <person name="Mihaltcheva S."/>
            <person name="Morgado L.N."/>
            <person name="Niskanen T."/>
            <person name="Noordeloos M.E."/>
            <person name="Ohm R.A."/>
            <person name="Ortiz-Santana B."/>
            <person name="Ovrebo C."/>
            <person name="Racz N."/>
            <person name="Riley R."/>
            <person name="Savchenko A."/>
            <person name="Shiryaev A."/>
            <person name="Soop K."/>
            <person name="Spirin V."/>
            <person name="Szebenyi C."/>
            <person name="Tomsovsky M."/>
            <person name="Tulloss R.E."/>
            <person name="Uehling J."/>
            <person name="Grigoriev I.V."/>
            <person name="Vagvolgyi C."/>
            <person name="Papp T."/>
            <person name="Martin F.M."/>
            <person name="Miettinen O."/>
            <person name="Hibbett D.S."/>
            <person name="Nagy L.G."/>
        </authorList>
    </citation>
    <scope>NUCLEOTIDE SEQUENCE [LARGE SCALE GENOMIC DNA]</scope>
    <source>
        <strain evidence="1 2">FP101781</strain>
    </source>
</reference>
<gene>
    <name evidence="1" type="ORF">FA13DRAFT_1792944</name>
</gene>
<evidence type="ECO:0000313" key="2">
    <source>
        <dbReference type="Proteomes" id="UP000298030"/>
    </source>
</evidence>